<reference evidence="3" key="2">
    <citation type="submission" date="2022-06" db="UniProtKB">
        <authorList>
            <consortium name="EnsemblMetazoa"/>
        </authorList>
    </citation>
    <scope>IDENTIFICATION</scope>
</reference>
<dbReference type="GO" id="GO:0007094">
    <property type="term" value="P:mitotic spindle assembly checkpoint signaling"/>
    <property type="evidence" value="ECO:0007669"/>
    <property type="project" value="TreeGrafter"/>
</dbReference>
<dbReference type="AlphaFoldDB" id="A0A8R1XKT0"/>
<evidence type="ECO:0000259" key="1">
    <source>
        <dbReference type="Pfam" id="PF10493"/>
    </source>
</evidence>
<dbReference type="SUPFAM" id="SSF50978">
    <property type="entry name" value="WD40 repeat-like"/>
    <property type="match status" value="1"/>
</dbReference>
<accession>A0A8R1XKT0</accession>
<organism evidence="3 4">
    <name type="scientific">Onchocerca volvulus</name>
    <dbReference type="NCBI Taxonomy" id="6282"/>
    <lineage>
        <taxon>Eukaryota</taxon>
        <taxon>Metazoa</taxon>
        <taxon>Ecdysozoa</taxon>
        <taxon>Nematoda</taxon>
        <taxon>Chromadorea</taxon>
        <taxon>Rhabditida</taxon>
        <taxon>Spirurina</taxon>
        <taxon>Spiruromorpha</taxon>
        <taxon>Filarioidea</taxon>
        <taxon>Onchocercidae</taxon>
        <taxon>Onchocerca</taxon>
    </lineage>
</organism>
<evidence type="ECO:0000259" key="2">
    <source>
        <dbReference type="Pfam" id="PF24520"/>
    </source>
</evidence>
<dbReference type="OMA" id="EYAKFAM"/>
<dbReference type="EMBL" id="CMVM020000345">
    <property type="status" value="NOT_ANNOTATED_CDS"/>
    <property type="molecule type" value="Genomic_DNA"/>
</dbReference>
<dbReference type="GO" id="GO:1990423">
    <property type="term" value="C:RZZ complex"/>
    <property type="evidence" value="ECO:0007669"/>
    <property type="project" value="TreeGrafter"/>
</dbReference>
<name>A0A8R1XKT0_ONCVO</name>
<dbReference type="InterPro" id="IPR036322">
    <property type="entry name" value="WD40_repeat_dom_sf"/>
</dbReference>
<dbReference type="GO" id="GO:0000070">
    <property type="term" value="P:mitotic sister chromatid segregation"/>
    <property type="evidence" value="ECO:0007669"/>
    <property type="project" value="TreeGrafter"/>
</dbReference>
<dbReference type="GO" id="GO:1903394">
    <property type="term" value="P:protein localization to kinetochore involved in kinetochore assembly"/>
    <property type="evidence" value="ECO:0007669"/>
    <property type="project" value="TreeGrafter"/>
</dbReference>
<dbReference type="GO" id="GO:0005828">
    <property type="term" value="C:kinetochore microtubule"/>
    <property type="evidence" value="ECO:0007669"/>
    <property type="project" value="TreeGrafter"/>
</dbReference>
<dbReference type="PANTHER" id="PTHR15688:SF1">
    <property type="entry name" value="KINETOCHORE-ASSOCIATED PROTEIN 1"/>
    <property type="match status" value="1"/>
</dbReference>
<evidence type="ECO:0000313" key="4">
    <source>
        <dbReference type="Proteomes" id="UP000024404"/>
    </source>
</evidence>
<dbReference type="Pfam" id="PF24520">
    <property type="entry name" value="ARM_KNTC1_1st"/>
    <property type="match status" value="1"/>
</dbReference>
<evidence type="ECO:0000313" key="3">
    <source>
        <dbReference type="EnsemblMetazoa" id="OVOC10675.1"/>
    </source>
</evidence>
<dbReference type="InterPro" id="IPR052802">
    <property type="entry name" value="KNTC1"/>
</dbReference>
<proteinExistence type="predicted"/>
<dbReference type="Pfam" id="PF10493">
    <property type="entry name" value="Rod_C"/>
    <property type="match status" value="1"/>
</dbReference>
<dbReference type="GO" id="GO:0005737">
    <property type="term" value="C:cytoplasm"/>
    <property type="evidence" value="ECO:0007669"/>
    <property type="project" value="TreeGrafter"/>
</dbReference>
<dbReference type="EnsemblMetazoa" id="OVOC10675.1">
    <property type="protein sequence ID" value="OVOC10675.1"/>
    <property type="gene ID" value="WBGene00247484"/>
</dbReference>
<dbReference type="InterPro" id="IPR055403">
    <property type="entry name" value="ARM_KNTC1_1st"/>
</dbReference>
<feature type="domain" description="RZZ complex subunit KNTC1/ROD C-terminal" evidence="1">
    <location>
        <begin position="1659"/>
        <end position="2142"/>
    </location>
</feature>
<keyword evidence="4" id="KW-1185">Reference proteome</keyword>
<dbReference type="PANTHER" id="PTHR15688">
    <property type="entry name" value="KINETOCHORE-ASSOCIATED PROTEIN 1"/>
    <property type="match status" value="1"/>
</dbReference>
<protein>
    <submittedName>
        <fullName evidence="3">Rod_C domain-containing protein</fullName>
    </submittedName>
</protein>
<feature type="domain" description="KNTC1 first ARM-repeats" evidence="2">
    <location>
        <begin position="459"/>
        <end position="707"/>
    </location>
</feature>
<dbReference type="InterPro" id="IPR019527">
    <property type="entry name" value="RZZ-complex_KNTC1/ROD_C"/>
</dbReference>
<reference evidence="4" key="1">
    <citation type="submission" date="2013-10" db="EMBL/GenBank/DDBJ databases">
        <title>Genome sequencing of Onchocerca volvulus.</title>
        <authorList>
            <person name="Cotton J."/>
            <person name="Tsai J."/>
            <person name="Stanley E."/>
            <person name="Tracey A."/>
            <person name="Holroyd N."/>
            <person name="Lustigman S."/>
            <person name="Berriman M."/>
        </authorList>
    </citation>
    <scope>NUCLEOTIDE SEQUENCE</scope>
</reference>
<sequence length="2199" mass="253134">MGGDGWRERTFSNMGGSGICNISDMSAVVGTRFTSITMPTDGDETTNLTFFKQKCHSLYESNVIASIFDDDGSYMESEQSESGDYKKLESKNEECGMERKERTVLSDLNADGDLLAVAIGEDISIFSFDCGTRFIVTVHLGDDINPVAMKFMPVVNLIAVVTNHGNVIFLSIGSNCIIHQVKLMENMRIQSASICCDLQFDDAQMCIVLENGEIYSFFFPNYSKYFHREQEIEIEISNRQKGMANMVWEQFDKHYPGRDSAIINHLNALLLIQLPFIFIQLSSEQNARITLLDLSAEILDKALDEFYSSGEPLNTLGIVRIRHLVHRDKHTSCVISQFIMALTTDGQLLIWDATTTMLISSIVLLKTNEIAKDFMLFDDIPDREGKMNENTKLLQIRNFRTCDVIYTKVVSNSTFLLDKITREEGLILFIQLFAYESNELNAVKVHAIYECQPDMRLDHLINQQRWVEAEEFAQLFSLSMEKIYIARIEHFVDTGTMGQNDRETHELDEFLGWMTQVSDQNWVAEMCIAAVIYCSSHSWVKKILDFVKKLEITDSETIEKLSLMRYNYQSYREVLGPWRKPCSSKFSGIDLWSEFLGGCSWEHIFEIFYKNGEFCEARLIWCRYRKTLEEWIKENGNFERLLSEIHLTIRDAVGDIMEAMCFLEEEIIPVVILNDPKTCCSCCKTFLIDIARIAETEYPECFPENSLEIASTMERVIENLLSCSITPCRQAEVAFTLSVIGCYSEDPDDLMGELNVYVRNLRSMERLKSVYQCTMSYNTYQEQTVESICYTIVERVKSVQLIRSNIDQYARPYMNEFKLDPDRTLYNYILKIATSSTGVVSSFNPWDERCLAIAESISNLDLRCEALIDVAKRAHPPWTKQLSNAVHAMLRAPGLGFKMVSRLQQQCDFATLGERWVQYRLPMQTLERYLQQKHLFSKAVEFIFRQESVEADPQRRLTSALEIIKLAGKLKKNLMERHECVFRFCLYLINEKLMDELFVGVISHLNELNEMDRNGVINQLMSHVEALLNCPVLLLTEKAKKIRLRTMEALSCILERFRKDEMLRLELNAVRKLQLDYGMITDLSFLRNNTLKSAELLHFLNYRFADGGIPAKITELLKFSNALMMEENAMYELALHCALKNRNPIAALEYAKFAMQDAKIPSEQLLTLIVQSCSYGLWIMSELAENNDYEPIFVMFGSLSDLMSSLMEATCQNSSLGVHVFHIALFVILFETVVSQCMSENLVGENGYANGKTCLIYGFGRRVGVYHYKMDDTIFKKSDAIQQLSTVARSIVFDVLKDTDLINIKRSNLLEYYEKMRMAWANLFSYLTLNNQFLIAVCARLSFALLSCYMVPSHVNLTYSELHGTIELCIERALMHNYVDLELCAALIFSAPVTDIKKVLLKTRSWCVIRKSPHITLNLIRLARFCAVILDDHSNDKQLSHYYALTLWIKKLGRLNANFPQNVSLDAIVQEFVRCLIPPEILIKQTCEKSYKNASALKCYWKIEDLLQPPCILRFCTDFSLEVTEALILYAKKMAFKASTEEDQILAAEMHLIVFIALQTIEVIINGMEKYVDDDNSDQVEILRRASIIIRFLEITERMNPPTDHEIRWYHERQKFLVKQQSGSHDSTVKVSDGEDLTILEEDNSGLLHKKADVPFGQLPHRARHRLPFHPFMFENKKDLQNTLLPMIHAELTLFNVNNWLMFIRALPEIEISKSDLLSSAVLLAVQTYITKGTDMDENDIERIKQLIKKATNRLRTLKGLTDGFKHLPLSKTKLCFLSLGIDVIEEWLADSKRELAEKEIEDIGFLKHFLQNLKDTYKSYNIEFVLMKYGLLKVETVDLLSMPQNLIEHIYANEINWSSCKEINDKVPCTVELADILALDLDAIQDRVIQQWLEWNAEKAVLFDPNEVDKMTNSSDAPLTLIVTKESDEEVYKLPYSDPIVSRVVQLSRLRPSKKAVYTLINIYRQGSHRSKIRSVCCLLRLLRSEQFPEFMKSDLSNVCSVLEIMLYSRMIEEYEIDLNIEIFHSAEKNVLLKSLINSSRQTPQLTLFLASVVIDFQLLESSIIDLLLTRLCLERKYDMLIELLNYCATNNSILSHIKNIEQKWFYAAQWLFSSAVKENANKKQQFDRSLLFSLSCPVEYGRSANALLNSLERDNFPIAHRLLVLASSTVAEEAEESSENCSENSVRSNLDFSLKWK</sequence>
<dbReference type="Proteomes" id="UP000024404">
    <property type="component" value="Unassembled WGS sequence"/>
</dbReference>
<dbReference type="GO" id="GO:0031267">
    <property type="term" value="F:small GTPase binding"/>
    <property type="evidence" value="ECO:0007669"/>
    <property type="project" value="TreeGrafter"/>
</dbReference>